<name>A0A9P8C9T6_9HELO</name>
<feature type="region of interest" description="Disordered" evidence="1">
    <location>
        <begin position="102"/>
        <end position="139"/>
    </location>
</feature>
<evidence type="ECO:0000313" key="3">
    <source>
        <dbReference type="Proteomes" id="UP000824998"/>
    </source>
</evidence>
<organism evidence="2 3">
    <name type="scientific">Amylocarpus encephaloides</name>
    <dbReference type="NCBI Taxonomy" id="45428"/>
    <lineage>
        <taxon>Eukaryota</taxon>
        <taxon>Fungi</taxon>
        <taxon>Dikarya</taxon>
        <taxon>Ascomycota</taxon>
        <taxon>Pezizomycotina</taxon>
        <taxon>Leotiomycetes</taxon>
        <taxon>Helotiales</taxon>
        <taxon>Helotiales incertae sedis</taxon>
        <taxon>Amylocarpus</taxon>
    </lineage>
</organism>
<gene>
    <name evidence="2" type="ORF">BJ875DRAFT_244595</name>
</gene>
<protein>
    <submittedName>
        <fullName evidence="2">Uncharacterized protein</fullName>
    </submittedName>
</protein>
<reference evidence="2" key="1">
    <citation type="journal article" date="2021" name="IMA Fungus">
        <title>Genomic characterization of three marine fungi, including Emericellopsis atlantica sp. nov. with signatures of a generalist lifestyle and marine biomass degradation.</title>
        <authorList>
            <person name="Hagestad O.C."/>
            <person name="Hou L."/>
            <person name="Andersen J.H."/>
            <person name="Hansen E.H."/>
            <person name="Altermark B."/>
            <person name="Li C."/>
            <person name="Kuhnert E."/>
            <person name="Cox R.J."/>
            <person name="Crous P.W."/>
            <person name="Spatafora J.W."/>
            <person name="Lail K."/>
            <person name="Amirebrahimi M."/>
            <person name="Lipzen A."/>
            <person name="Pangilinan J."/>
            <person name="Andreopoulos W."/>
            <person name="Hayes R.D."/>
            <person name="Ng V."/>
            <person name="Grigoriev I.V."/>
            <person name="Jackson S.A."/>
            <person name="Sutton T.D.S."/>
            <person name="Dobson A.D.W."/>
            <person name="Rama T."/>
        </authorList>
    </citation>
    <scope>NUCLEOTIDE SEQUENCE</scope>
    <source>
        <strain evidence="2">TRa018bII</strain>
    </source>
</reference>
<keyword evidence="3" id="KW-1185">Reference proteome</keyword>
<evidence type="ECO:0000313" key="2">
    <source>
        <dbReference type="EMBL" id="KAG9239174.1"/>
    </source>
</evidence>
<comment type="caution">
    <text evidence="2">The sequence shown here is derived from an EMBL/GenBank/DDBJ whole genome shotgun (WGS) entry which is preliminary data.</text>
</comment>
<evidence type="ECO:0000256" key="1">
    <source>
        <dbReference type="SAM" id="MobiDB-lite"/>
    </source>
</evidence>
<proteinExistence type="predicted"/>
<dbReference type="AlphaFoldDB" id="A0A9P8C9T6"/>
<dbReference type="Proteomes" id="UP000824998">
    <property type="component" value="Unassembled WGS sequence"/>
</dbReference>
<sequence length="237" mass="26750">MFRLFSTKPCLPACGNSGMEALHLCVALGRLEKTDPEMKLLFNMCPVLFRYMSCSLGRSRSSAKVGESPLPRFISSSHWRIAFLEHRFPRLELEFGGSLRVARESPPQRRRHPSATTATSTSDHERADRDPSGPPHTCCESPIRLDVLAPRGESNSPCWARSPSRSRSRSRIASDARPCPFLTPNAARRSPHNPPRGRITDSFVRLFVRSFIHLFVYSFACSLRLFIRLSVRSLARP</sequence>
<feature type="compositionally biased region" description="Basic and acidic residues" evidence="1">
    <location>
        <begin position="122"/>
        <end position="131"/>
    </location>
</feature>
<dbReference type="EMBL" id="MU251361">
    <property type="protein sequence ID" value="KAG9239174.1"/>
    <property type="molecule type" value="Genomic_DNA"/>
</dbReference>
<accession>A0A9P8C9T6</accession>